<dbReference type="Pfam" id="PF00795">
    <property type="entry name" value="CN_hydrolase"/>
    <property type="match status" value="1"/>
</dbReference>
<reference evidence="3 4" key="1">
    <citation type="submission" date="2018-10" db="EMBL/GenBank/DDBJ databases">
        <authorList>
            <person name="Grouzdev D.S."/>
            <person name="Krutkina M.S."/>
            <person name="Tourova T.P."/>
            <person name="Nazina T.N."/>
        </authorList>
    </citation>
    <scope>NUCLEOTIDE SEQUENCE [LARGE SCALE GENOMIC DNA]</scope>
    <source>
        <strain evidence="3 4">435</strain>
    </source>
</reference>
<sequence>MSTNPITVAAVQMKCFPGNKEKNLQKALTLIDDARSKGAELIILPELFLTGYRVEEEDLALAETIPGYAVEQLGKYAREKKVFLAGTIMEVGVKRGVVYNTAFLIGPEGLIGTYRKVHLWDREQLRWACGEEYPVFPTPFGRVGIQICYEVGFPESARILTLKGADMLLYPSAFGLPRLYAWDLATRSRALENGLFLIAANRSGQEKDTQFAGHSRIVNPQGKVLMEAKNDDEAIVATVDLAEITEQRRRIPYLRDLKRFLVLRELSKACFVDMLNLKSMEV</sequence>
<name>A0A494WWF4_9FIRM</name>
<evidence type="ECO:0000259" key="2">
    <source>
        <dbReference type="PROSITE" id="PS50263"/>
    </source>
</evidence>
<dbReference type="SUPFAM" id="SSF56317">
    <property type="entry name" value="Carbon-nitrogen hydrolase"/>
    <property type="match status" value="1"/>
</dbReference>
<dbReference type="OrthoDB" id="9811121at2"/>
<dbReference type="Gene3D" id="3.60.110.10">
    <property type="entry name" value="Carbon-nitrogen hydrolase"/>
    <property type="match status" value="1"/>
</dbReference>
<feature type="domain" description="CN hydrolase" evidence="2">
    <location>
        <begin position="6"/>
        <end position="241"/>
    </location>
</feature>
<evidence type="ECO:0000256" key="1">
    <source>
        <dbReference type="ARBA" id="ARBA00010613"/>
    </source>
</evidence>
<dbReference type="GO" id="GO:0016787">
    <property type="term" value="F:hydrolase activity"/>
    <property type="evidence" value="ECO:0007669"/>
    <property type="project" value="UniProtKB-KW"/>
</dbReference>
<dbReference type="Proteomes" id="UP000271256">
    <property type="component" value="Unassembled WGS sequence"/>
</dbReference>
<comment type="caution">
    <text evidence="3">The sequence shown here is derived from an EMBL/GenBank/DDBJ whole genome shotgun (WGS) entry which is preliminary data.</text>
</comment>
<dbReference type="EMBL" id="RBWE01000001">
    <property type="protein sequence ID" value="RKO67411.1"/>
    <property type="molecule type" value="Genomic_DNA"/>
</dbReference>
<accession>A0A494WWF4</accession>
<gene>
    <name evidence="3" type="ORF">D7024_10850</name>
</gene>
<protein>
    <submittedName>
        <fullName evidence="3">Carbon-nitrogen hydrolase family protein</fullName>
    </submittedName>
</protein>
<dbReference type="PANTHER" id="PTHR23088:SF27">
    <property type="entry name" value="DEAMINATED GLUTATHIONE AMIDASE"/>
    <property type="match status" value="1"/>
</dbReference>
<dbReference type="PANTHER" id="PTHR23088">
    <property type="entry name" value="NITRILASE-RELATED"/>
    <property type="match status" value="1"/>
</dbReference>
<comment type="similarity">
    <text evidence="1">Belongs to the carbon-nitrogen hydrolase superfamily. NIT1/NIT2 family.</text>
</comment>
<organism evidence="3 4">
    <name type="scientific">Desulfofundulus salinus</name>
    <dbReference type="NCBI Taxonomy" id="2419843"/>
    <lineage>
        <taxon>Bacteria</taxon>
        <taxon>Bacillati</taxon>
        <taxon>Bacillota</taxon>
        <taxon>Clostridia</taxon>
        <taxon>Eubacteriales</taxon>
        <taxon>Peptococcaceae</taxon>
        <taxon>Desulfofundulus</taxon>
    </lineage>
</organism>
<dbReference type="PROSITE" id="PS50263">
    <property type="entry name" value="CN_HYDROLASE"/>
    <property type="match status" value="1"/>
</dbReference>
<keyword evidence="4" id="KW-1185">Reference proteome</keyword>
<dbReference type="AlphaFoldDB" id="A0A494WWF4"/>
<dbReference type="CDD" id="cd07197">
    <property type="entry name" value="nitrilase"/>
    <property type="match status" value="1"/>
</dbReference>
<dbReference type="InterPro" id="IPR036526">
    <property type="entry name" value="C-N_Hydrolase_sf"/>
</dbReference>
<keyword evidence="3" id="KW-0378">Hydrolase</keyword>
<evidence type="ECO:0000313" key="4">
    <source>
        <dbReference type="Proteomes" id="UP000271256"/>
    </source>
</evidence>
<dbReference type="InterPro" id="IPR003010">
    <property type="entry name" value="C-N_Hydrolase"/>
</dbReference>
<evidence type="ECO:0000313" key="3">
    <source>
        <dbReference type="EMBL" id="RKO67411.1"/>
    </source>
</evidence>
<proteinExistence type="inferred from homology"/>